<keyword evidence="7" id="KW-1185">Reference proteome</keyword>
<feature type="region of interest" description="Disordered" evidence="2">
    <location>
        <begin position="320"/>
        <end position="343"/>
    </location>
</feature>
<sequence>MNFRKFYFIVCSVLSVFMFTLGVLMLVYINVTDVYGNQENLNNSEKSGSLIGDLLDPFKVTRMKSVNVFICGGDQAANLTDTMMVINYNPKTAQINVLSIPRDTQIRLNNRNAKINELYQNGGGEFAVQRLSEILQTDIEYYVHVGLPAFREIIDILGGVVYDVPVDMYYRDPLQNLTINIQAGKQHFDGKKAEEFMRFRQYSDGRANEYYDGSDLKRIKAQQNFVKELIKQKANLYYITRINEILDVVFNRLETNLSVSEVLKLSMNLDKINAENINFFTLPGRPVQQELSYYIIDKIETMKLIDDYFVVETVEIKEPVESVEPTEDSEDSDRELSLNKGVN</sequence>
<dbReference type="EMBL" id="CP025197">
    <property type="protein sequence ID" value="AUG57540.1"/>
    <property type="molecule type" value="Genomic_DNA"/>
</dbReference>
<comment type="similarity">
    <text evidence="1">Belongs to the LytR/CpsA/Psr (LCP) family.</text>
</comment>
<evidence type="ECO:0000259" key="4">
    <source>
        <dbReference type="Pfam" id="PF03816"/>
    </source>
</evidence>
<dbReference type="Proteomes" id="UP000233534">
    <property type="component" value="Chromosome"/>
</dbReference>
<dbReference type="RefSeq" id="WP_101301006.1">
    <property type="nucleotide sequence ID" value="NZ_JAAYER010000019.1"/>
</dbReference>
<dbReference type="NCBIfam" id="TIGR00350">
    <property type="entry name" value="lytR_cpsA_psr"/>
    <property type="match status" value="1"/>
</dbReference>
<keyword evidence="3" id="KW-0812">Transmembrane</keyword>
<keyword evidence="3" id="KW-1133">Transmembrane helix</keyword>
<dbReference type="AlphaFoldDB" id="A0A2K9EPW3"/>
<dbReference type="Pfam" id="PF03816">
    <property type="entry name" value="LytR_cpsA_psr"/>
    <property type="match status" value="1"/>
</dbReference>
<dbReference type="PANTHER" id="PTHR33392">
    <property type="entry name" value="POLYISOPRENYL-TEICHOIC ACID--PEPTIDOGLYCAN TEICHOIC ACID TRANSFERASE TAGU"/>
    <property type="match status" value="1"/>
</dbReference>
<feature type="domain" description="Cell envelope-related transcriptional attenuator" evidence="4">
    <location>
        <begin position="80"/>
        <end position="233"/>
    </location>
</feature>
<name>A0A2K9EPW3_9FIRM</name>
<reference evidence="5 7" key="1">
    <citation type="submission" date="2017-12" db="EMBL/GenBank/DDBJ databases">
        <title>Complete genome sequence of Herbivorax saccincola GGR1, a novel Cellulosome-producing hydrolytic bacterium in a thermophilic biogas plant, established by Illumina and Nanopore MinION sequencing.</title>
        <authorList>
            <person name="Pechtl A."/>
            <person name="Ruckert C."/>
            <person name="Koeck D.E."/>
            <person name="Maus I."/>
            <person name="Winkler A."/>
            <person name="Kalinowski J."/>
            <person name="Puhler A."/>
            <person name="Schwarz W.W."/>
            <person name="Zverlov V.V."/>
            <person name="Schluter A."/>
            <person name="Liebl W."/>
        </authorList>
    </citation>
    <scope>NUCLEOTIDE SEQUENCE [LARGE SCALE GENOMIC DNA]</scope>
    <source>
        <strain evidence="5">GGR1</strain>
        <strain evidence="7">SR1</strain>
    </source>
</reference>
<keyword evidence="3" id="KW-0472">Membrane</keyword>
<dbReference type="PANTHER" id="PTHR33392:SF6">
    <property type="entry name" value="POLYISOPRENYL-TEICHOIC ACID--PEPTIDOGLYCAN TEICHOIC ACID TRANSFERASE TAGU"/>
    <property type="match status" value="1"/>
</dbReference>
<dbReference type="Proteomes" id="UP000239720">
    <property type="component" value="Unassembled WGS sequence"/>
</dbReference>
<dbReference type="InterPro" id="IPR050922">
    <property type="entry name" value="LytR/CpsA/Psr_CW_biosynth"/>
</dbReference>
<dbReference type="InterPro" id="IPR004474">
    <property type="entry name" value="LytR_CpsA_psr"/>
</dbReference>
<dbReference type="EMBL" id="NEMB01000003">
    <property type="protein sequence ID" value="PQQ67454.1"/>
    <property type="molecule type" value="Genomic_DNA"/>
</dbReference>
<evidence type="ECO:0000313" key="7">
    <source>
        <dbReference type="Proteomes" id="UP000233534"/>
    </source>
</evidence>
<protein>
    <submittedName>
        <fullName evidence="5 6">Transcriptional regulator</fullName>
    </submittedName>
</protein>
<organism evidence="5 7">
    <name type="scientific">Acetivibrio saccincola</name>
    <dbReference type="NCBI Taxonomy" id="1677857"/>
    <lineage>
        <taxon>Bacteria</taxon>
        <taxon>Bacillati</taxon>
        <taxon>Bacillota</taxon>
        <taxon>Clostridia</taxon>
        <taxon>Eubacteriales</taxon>
        <taxon>Oscillospiraceae</taxon>
        <taxon>Acetivibrio</taxon>
    </lineage>
</organism>
<evidence type="ECO:0000313" key="8">
    <source>
        <dbReference type="Proteomes" id="UP000239720"/>
    </source>
</evidence>
<accession>A0A2K9EPW3</accession>
<feature type="transmembrane region" description="Helical" evidence="3">
    <location>
        <begin position="7"/>
        <end position="29"/>
    </location>
</feature>
<dbReference type="OrthoDB" id="305468at2"/>
<evidence type="ECO:0000313" key="6">
    <source>
        <dbReference type="EMBL" id="PQQ67454.1"/>
    </source>
</evidence>
<evidence type="ECO:0000256" key="3">
    <source>
        <dbReference type="SAM" id="Phobius"/>
    </source>
</evidence>
<evidence type="ECO:0000313" key="5">
    <source>
        <dbReference type="EMBL" id="AUG57540.1"/>
    </source>
</evidence>
<dbReference type="KEGG" id="hsc:HVS_08150"/>
<gene>
    <name evidence="5" type="primary">yvhJ2</name>
    <name evidence="6" type="ORF">B9R14_12325</name>
    <name evidence="5" type="ORF">HVS_08150</name>
</gene>
<dbReference type="Gene3D" id="3.40.630.190">
    <property type="entry name" value="LCP protein"/>
    <property type="match status" value="1"/>
</dbReference>
<feature type="compositionally biased region" description="Acidic residues" evidence="2">
    <location>
        <begin position="324"/>
        <end position="333"/>
    </location>
</feature>
<evidence type="ECO:0000256" key="2">
    <source>
        <dbReference type="SAM" id="MobiDB-lite"/>
    </source>
</evidence>
<reference evidence="6 8" key="2">
    <citation type="journal article" date="2018" name="Syst. Appl. Microbiol.">
        <title>Characterization and high-quality draft genome sequence of Herbivorax saccincola A7, an anaerobic, alkaliphilic, thermophilic, cellulolytic, and xylanolytic bacterium.</title>
        <authorList>
            <person name="Aikawa S."/>
            <person name="Baramee S."/>
            <person name="Sermsathanaswadi J."/>
            <person name="Thianheng P."/>
            <person name="Tachaapaikoon C."/>
            <person name="Shikata A."/>
            <person name="Waeonukul R."/>
            <person name="Pason P."/>
            <person name="Ratanakhanokchai K."/>
            <person name="Kosugi A."/>
        </authorList>
    </citation>
    <scope>NUCLEOTIDE SEQUENCE [LARGE SCALE GENOMIC DNA]</scope>
    <source>
        <strain evidence="6 8">A7</strain>
    </source>
</reference>
<evidence type="ECO:0000256" key="1">
    <source>
        <dbReference type="ARBA" id="ARBA00006068"/>
    </source>
</evidence>
<proteinExistence type="inferred from homology"/>